<evidence type="ECO:0000313" key="7">
    <source>
        <dbReference type="Proteomes" id="UP000019335"/>
    </source>
</evidence>
<dbReference type="InterPro" id="IPR039747">
    <property type="entry name" value="RPABC4"/>
</dbReference>
<dbReference type="GO" id="GO:0003677">
    <property type="term" value="F:DNA binding"/>
    <property type="evidence" value="ECO:0007669"/>
    <property type="project" value="InterPro"/>
</dbReference>
<dbReference type="InterPro" id="IPR006591">
    <property type="entry name" value="RNAP_P/RPABC4"/>
</dbReference>
<name>W7T910_9STRA</name>
<dbReference type="GO" id="GO:0005666">
    <property type="term" value="C:RNA polymerase III complex"/>
    <property type="evidence" value="ECO:0007669"/>
    <property type="project" value="TreeGrafter"/>
</dbReference>
<sequence length="160" mass="17516">MIRKVHIEKQLTSIVVSCVRECHPLLIKTMGSLKRRETGLINRRLSLVQSPVKLCKLHMMSGAGGGPYGHYGSGAGGGVGEGGTTGVGGAMARELSGVTYLCGDCGAQNVIKNKDPIRCRQCNHRIMYKMRTKRQKCLSECVWTAAWRGCDGFSWMIAWL</sequence>
<dbReference type="PANTHER" id="PTHR12056">
    <property type="entry name" value="DNA-DIRECTED RNA POLYMERASES I, II, AND III"/>
    <property type="match status" value="1"/>
</dbReference>
<reference evidence="6 7" key="1">
    <citation type="journal article" date="2014" name="Mol. Plant">
        <title>Chromosome Scale Genome Assembly and Transcriptome Profiling of Nannochloropsis gaditana in Nitrogen Depletion.</title>
        <authorList>
            <person name="Corteggiani Carpinelli E."/>
            <person name="Telatin A."/>
            <person name="Vitulo N."/>
            <person name="Forcato C."/>
            <person name="D'Angelo M."/>
            <person name="Schiavon R."/>
            <person name="Vezzi A."/>
            <person name="Giacometti G.M."/>
            <person name="Morosinotto T."/>
            <person name="Valle G."/>
        </authorList>
    </citation>
    <scope>NUCLEOTIDE SEQUENCE [LARGE SCALE GENOMIC DNA]</scope>
    <source>
        <strain evidence="6 7">B-31</strain>
    </source>
</reference>
<dbReference type="GO" id="GO:0006351">
    <property type="term" value="P:DNA-templated transcription"/>
    <property type="evidence" value="ECO:0007669"/>
    <property type="project" value="InterPro"/>
</dbReference>
<dbReference type="Gene3D" id="2.20.28.30">
    <property type="entry name" value="RNA polymerase ii, chain L"/>
    <property type="match status" value="1"/>
</dbReference>
<comment type="subcellular location">
    <subcellularLocation>
        <location evidence="1">Nucleus</location>
    </subcellularLocation>
</comment>
<proteinExistence type="inferred from homology"/>
<comment type="caution">
    <text evidence="6">The sequence shown here is derived from an EMBL/GenBank/DDBJ whole genome shotgun (WGS) entry which is preliminary data.</text>
</comment>
<dbReference type="OrthoDB" id="5585087at2759"/>
<dbReference type="SUPFAM" id="SSF63393">
    <property type="entry name" value="RNA polymerase subunits"/>
    <property type="match status" value="1"/>
</dbReference>
<dbReference type="GO" id="GO:0008270">
    <property type="term" value="F:zinc ion binding"/>
    <property type="evidence" value="ECO:0007669"/>
    <property type="project" value="InterPro"/>
</dbReference>
<dbReference type="PANTHER" id="PTHR12056:SF2">
    <property type="entry name" value="GEO11084P1"/>
    <property type="match status" value="1"/>
</dbReference>
<gene>
    <name evidence="6" type="ORF">Naga_100160g2</name>
</gene>
<dbReference type="InterPro" id="IPR029040">
    <property type="entry name" value="RPABC4/Spt4"/>
</dbReference>
<dbReference type="GO" id="GO:0005665">
    <property type="term" value="C:RNA polymerase II, core complex"/>
    <property type="evidence" value="ECO:0007669"/>
    <property type="project" value="TreeGrafter"/>
</dbReference>
<dbReference type="SMART" id="SM00659">
    <property type="entry name" value="RPOLCX"/>
    <property type="match status" value="1"/>
</dbReference>
<dbReference type="Proteomes" id="UP000019335">
    <property type="component" value="Chromosome 20"/>
</dbReference>
<dbReference type="GO" id="GO:0005736">
    <property type="term" value="C:RNA polymerase I complex"/>
    <property type="evidence" value="ECO:0007669"/>
    <property type="project" value="TreeGrafter"/>
</dbReference>
<evidence type="ECO:0000256" key="2">
    <source>
        <dbReference type="ARBA" id="ARBA00022723"/>
    </source>
</evidence>
<protein>
    <submittedName>
        <fullName evidence="6">Dna-directed rna polymerases and iii subunit rpabc4</fullName>
    </submittedName>
</protein>
<evidence type="ECO:0000256" key="1">
    <source>
        <dbReference type="ARBA" id="ARBA00004123"/>
    </source>
</evidence>
<evidence type="ECO:0000313" key="6">
    <source>
        <dbReference type="EMBL" id="EWM22887.1"/>
    </source>
</evidence>
<keyword evidence="6" id="KW-0804">Transcription</keyword>
<evidence type="ECO:0000256" key="4">
    <source>
        <dbReference type="ARBA" id="ARBA00023242"/>
    </source>
</evidence>
<keyword evidence="3" id="KW-0862">Zinc</keyword>
<dbReference type="EMBL" id="AZIL01002039">
    <property type="protein sequence ID" value="EWM22887.1"/>
    <property type="molecule type" value="Genomic_DNA"/>
</dbReference>
<organism evidence="6 7">
    <name type="scientific">Nannochloropsis gaditana</name>
    <dbReference type="NCBI Taxonomy" id="72520"/>
    <lineage>
        <taxon>Eukaryota</taxon>
        <taxon>Sar</taxon>
        <taxon>Stramenopiles</taxon>
        <taxon>Ochrophyta</taxon>
        <taxon>Eustigmatophyceae</taxon>
        <taxon>Eustigmatales</taxon>
        <taxon>Monodopsidaceae</taxon>
        <taxon>Nannochloropsis</taxon>
    </lineage>
</organism>
<dbReference type="AlphaFoldDB" id="W7T910"/>
<keyword evidence="2" id="KW-0479">Metal-binding</keyword>
<evidence type="ECO:0000256" key="3">
    <source>
        <dbReference type="ARBA" id="ARBA00022833"/>
    </source>
</evidence>
<evidence type="ECO:0000256" key="5">
    <source>
        <dbReference type="ARBA" id="ARBA00025770"/>
    </source>
</evidence>
<comment type="similarity">
    <text evidence="5">Belongs to the archaeal Rpo12/eukaryotic RPC10 RNA polymerase subunit family.</text>
</comment>
<dbReference type="GO" id="GO:0003899">
    <property type="term" value="F:DNA-directed RNA polymerase activity"/>
    <property type="evidence" value="ECO:0007669"/>
    <property type="project" value="InterPro"/>
</dbReference>
<keyword evidence="7" id="KW-1185">Reference proteome</keyword>
<keyword evidence="6" id="KW-0240">DNA-directed RNA polymerase</keyword>
<accession>W7T910</accession>
<keyword evidence="4" id="KW-0539">Nucleus</keyword>
<dbReference type="Pfam" id="PF03604">
    <property type="entry name" value="Zn_ribbon_RPAB4"/>
    <property type="match status" value="1"/>
</dbReference>